<keyword evidence="2" id="KW-0472">Membrane</keyword>
<dbReference type="AlphaFoldDB" id="A0A919NNR3"/>
<keyword evidence="4" id="KW-1185">Reference proteome</keyword>
<feature type="compositionally biased region" description="Polar residues" evidence="1">
    <location>
        <begin position="158"/>
        <end position="169"/>
    </location>
</feature>
<evidence type="ECO:0000256" key="1">
    <source>
        <dbReference type="SAM" id="MobiDB-lite"/>
    </source>
</evidence>
<evidence type="ECO:0000256" key="2">
    <source>
        <dbReference type="SAM" id="Phobius"/>
    </source>
</evidence>
<keyword evidence="2" id="KW-1133">Transmembrane helix</keyword>
<protein>
    <submittedName>
        <fullName evidence="3">Uncharacterized protein</fullName>
    </submittedName>
</protein>
<feature type="region of interest" description="Disordered" evidence="1">
    <location>
        <begin position="100"/>
        <end position="232"/>
    </location>
</feature>
<feature type="compositionally biased region" description="Low complexity" evidence="1">
    <location>
        <begin position="185"/>
        <end position="223"/>
    </location>
</feature>
<comment type="caution">
    <text evidence="3">The sequence shown here is derived from an EMBL/GenBank/DDBJ whole genome shotgun (WGS) entry which is preliminary data.</text>
</comment>
<gene>
    <name evidence="3" type="ORF">Ate02nite_38670</name>
</gene>
<reference evidence="3" key="1">
    <citation type="submission" date="2021-01" db="EMBL/GenBank/DDBJ databases">
        <title>Whole genome shotgun sequence of Actinoplanes tereljensis NBRC 105297.</title>
        <authorList>
            <person name="Komaki H."/>
            <person name="Tamura T."/>
        </authorList>
    </citation>
    <scope>NUCLEOTIDE SEQUENCE</scope>
    <source>
        <strain evidence="3">NBRC 105297</strain>
    </source>
</reference>
<evidence type="ECO:0000313" key="4">
    <source>
        <dbReference type="Proteomes" id="UP000623608"/>
    </source>
</evidence>
<sequence>MSLWRRVRAELTGAWRSVRYDMGRRPVQPAPGGPDMTSTGMNTFGGPVFAEFVPPRRPRRALAVTGLGVLTVVGATGAYLGVVNGLGSLLKEPSAAADTVPARPAATSTFTPNTGIGQGPVPAVHSSRRTPAVGLEPAADAPGPATTDPIPSLPPQPANVSPIRTTNTAKPGCRCDSPPVPTPTAPSSSASPTPSGSASPSASVSPSETSATPSDSVEPSESPDSWHRHRRQ</sequence>
<dbReference type="EMBL" id="BOMY01000025">
    <property type="protein sequence ID" value="GIF21137.1"/>
    <property type="molecule type" value="Genomic_DNA"/>
</dbReference>
<dbReference type="Proteomes" id="UP000623608">
    <property type="component" value="Unassembled WGS sequence"/>
</dbReference>
<feature type="transmembrane region" description="Helical" evidence="2">
    <location>
        <begin position="61"/>
        <end position="82"/>
    </location>
</feature>
<feature type="compositionally biased region" description="Low complexity" evidence="1">
    <location>
        <begin position="137"/>
        <end position="149"/>
    </location>
</feature>
<evidence type="ECO:0000313" key="3">
    <source>
        <dbReference type="EMBL" id="GIF21137.1"/>
    </source>
</evidence>
<accession>A0A919NNR3</accession>
<proteinExistence type="predicted"/>
<dbReference type="RefSeq" id="WP_203807448.1">
    <property type="nucleotide sequence ID" value="NZ_BOMY01000025.1"/>
</dbReference>
<name>A0A919NNR3_9ACTN</name>
<organism evidence="3 4">
    <name type="scientific">Paractinoplanes tereljensis</name>
    <dbReference type="NCBI Taxonomy" id="571912"/>
    <lineage>
        <taxon>Bacteria</taxon>
        <taxon>Bacillati</taxon>
        <taxon>Actinomycetota</taxon>
        <taxon>Actinomycetes</taxon>
        <taxon>Micromonosporales</taxon>
        <taxon>Micromonosporaceae</taxon>
        <taxon>Paractinoplanes</taxon>
    </lineage>
</organism>
<keyword evidence="2" id="KW-0812">Transmembrane</keyword>